<accession>E4TI69</accession>
<dbReference type="RefSeq" id="WP_013451197.1">
    <property type="nucleotide sequence ID" value="NC_014758.1"/>
</dbReference>
<keyword evidence="3" id="KW-0808">Transferase</keyword>
<dbReference type="InterPro" id="IPR001296">
    <property type="entry name" value="Glyco_trans_1"/>
</dbReference>
<evidence type="ECO:0000259" key="1">
    <source>
        <dbReference type="Pfam" id="PF00534"/>
    </source>
</evidence>
<dbReference type="PANTHER" id="PTHR12526">
    <property type="entry name" value="GLYCOSYLTRANSFERASE"/>
    <property type="match status" value="1"/>
</dbReference>
<dbReference type="HOGENOM" id="CLU_009583_0_4_0"/>
<dbReference type="InterPro" id="IPR028098">
    <property type="entry name" value="Glyco_trans_4-like_N"/>
</dbReference>
<evidence type="ECO:0000259" key="2">
    <source>
        <dbReference type="Pfam" id="PF13439"/>
    </source>
</evidence>
<feature type="domain" description="Glycosyltransferase subfamily 4-like N-terminal" evidence="2">
    <location>
        <begin position="14"/>
        <end position="160"/>
    </location>
</feature>
<dbReference type="GO" id="GO:0016757">
    <property type="term" value="F:glycosyltransferase activity"/>
    <property type="evidence" value="ECO:0007669"/>
    <property type="project" value="InterPro"/>
</dbReference>
<dbReference type="CDD" id="cd03801">
    <property type="entry name" value="GT4_PimA-like"/>
    <property type="match status" value="1"/>
</dbReference>
<dbReference type="Proteomes" id="UP000007039">
    <property type="component" value="Chromosome"/>
</dbReference>
<dbReference type="STRING" id="768670.Calni_1074"/>
<proteinExistence type="predicted"/>
<dbReference type="eggNOG" id="COG0438">
    <property type="taxonomic scope" value="Bacteria"/>
</dbReference>
<dbReference type="SUPFAM" id="SSF53756">
    <property type="entry name" value="UDP-Glycosyltransferase/glycogen phosphorylase"/>
    <property type="match status" value="1"/>
</dbReference>
<reference key="1">
    <citation type="submission" date="2010-11" db="EMBL/GenBank/DDBJ databases">
        <title>The complete genome of chromosome of Calditerrivibrio nitroreducens DSM 19672.</title>
        <authorList>
            <consortium name="US DOE Joint Genome Institute (JGI-PGF)"/>
            <person name="Lucas S."/>
            <person name="Copeland A."/>
            <person name="Lapidus A."/>
            <person name="Bruce D."/>
            <person name="Goodwin L."/>
            <person name="Pitluck S."/>
            <person name="Kyrpides N."/>
            <person name="Mavromatis K."/>
            <person name="Ivanova N."/>
            <person name="Mikhailova N."/>
            <person name="Zeytun A."/>
            <person name="Brettin T."/>
            <person name="Detter J.C."/>
            <person name="Tapia R."/>
            <person name="Han C."/>
            <person name="Land M."/>
            <person name="Hauser L."/>
            <person name="Markowitz V."/>
            <person name="Cheng J.-F."/>
            <person name="Hugenholtz P."/>
            <person name="Woyke T."/>
            <person name="Wu D."/>
            <person name="Spring S."/>
            <person name="Schroeder M."/>
            <person name="Brambilla E."/>
            <person name="Klenk H.-P."/>
            <person name="Eisen J.A."/>
        </authorList>
    </citation>
    <scope>NUCLEOTIDE SEQUENCE [LARGE SCALE GENOMIC DNA]</scope>
    <source>
        <strain>DSM 19672</strain>
    </source>
</reference>
<gene>
    <name evidence="3" type="ordered locus">Calni_1074</name>
</gene>
<dbReference type="Pfam" id="PF00534">
    <property type="entry name" value="Glycos_transf_1"/>
    <property type="match status" value="1"/>
</dbReference>
<reference evidence="3 4" key="2">
    <citation type="journal article" date="2011" name="Stand. Genomic Sci.">
        <title>Complete genome sequence of Calditerrivibrio nitroreducens type strain (Yu37-1).</title>
        <authorList>
            <person name="Pitluck S."/>
            <person name="Sikorski J."/>
            <person name="Zeytun A."/>
            <person name="Lapidus A."/>
            <person name="Nolan M."/>
            <person name="Lucas S."/>
            <person name="Hammon N."/>
            <person name="Deshpande S."/>
            <person name="Cheng J.F."/>
            <person name="Tapia R."/>
            <person name="Han C."/>
            <person name="Goodwin L."/>
            <person name="Liolios K."/>
            <person name="Pagani I."/>
            <person name="Ivanova N."/>
            <person name="Mavromatis K."/>
            <person name="Pati A."/>
            <person name="Chen A."/>
            <person name="Palaniappan K."/>
            <person name="Hauser L."/>
            <person name="Chang Y.J."/>
            <person name="Jeffries C.D."/>
            <person name="Detter J.C."/>
            <person name="Brambilla E."/>
            <person name="Djao O.D."/>
            <person name="Rohde M."/>
            <person name="Spring S."/>
            <person name="Goker M."/>
            <person name="Woyke T."/>
            <person name="Bristow J."/>
            <person name="Eisen J.A."/>
            <person name="Markowitz V."/>
            <person name="Hugenholtz P."/>
            <person name="Kyrpides N.C."/>
            <person name="Klenk H.P."/>
            <person name="Land M."/>
        </authorList>
    </citation>
    <scope>NUCLEOTIDE SEQUENCE [LARGE SCALE GENOMIC DNA]</scope>
    <source>
        <strain evidence="4">DSM 19672 / NBRC 101217 / Yu37-1</strain>
    </source>
</reference>
<keyword evidence="4" id="KW-1185">Reference proteome</keyword>
<name>E4TI69_CALNY</name>
<sequence>MKILHIEAGRNLYGGAKQVLYLLEGLQKEGFENILITPTGSAISKYATMYSKVYEIGFLGDMDITFPFRLNKIIKKEQPDLLHVHSRKGVDFWGGMVARLNDLPSICTRRVDNPEIKFLAKFKYHFYDYIVAISDGIKKVLSDVITDQSKLKTIRSVIDPSPFRNTESKEKFLAEFGLTHSDIVIGVIAQLIERKGHRYLINIMPEIIKEFPNVKVIFFGKGAMENKLRKMIKDLGLTMYFIFAGFREDIEKWIGLLDIVVHPADMEGLGISLIQASAAGVPIVASSVGGIPEIVKDGINGFLIEKGDEKGLYSKLLILLEDKSLREKFGKNGMKIVDKEFSVENMVKEYINLYCKLVK</sequence>
<dbReference type="OrthoDB" id="9775208at2"/>
<dbReference type="KEGG" id="cni:Calni_1074"/>
<protein>
    <submittedName>
        <fullName evidence="3">Glycosyl transferase group 1</fullName>
    </submittedName>
</protein>
<evidence type="ECO:0000313" key="4">
    <source>
        <dbReference type="Proteomes" id="UP000007039"/>
    </source>
</evidence>
<evidence type="ECO:0000313" key="3">
    <source>
        <dbReference type="EMBL" id="ADR18985.1"/>
    </source>
</evidence>
<dbReference type="Gene3D" id="3.40.50.2000">
    <property type="entry name" value="Glycogen Phosphorylase B"/>
    <property type="match status" value="2"/>
</dbReference>
<dbReference type="PANTHER" id="PTHR12526:SF630">
    <property type="entry name" value="GLYCOSYLTRANSFERASE"/>
    <property type="match status" value="1"/>
</dbReference>
<organism evidence="3 4">
    <name type="scientific">Calditerrivibrio nitroreducens (strain DSM 19672 / NBRC 101217 / Yu37-1)</name>
    <dbReference type="NCBI Taxonomy" id="768670"/>
    <lineage>
        <taxon>Bacteria</taxon>
        <taxon>Pseudomonadati</taxon>
        <taxon>Deferribacterota</taxon>
        <taxon>Deferribacteres</taxon>
        <taxon>Deferribacterales</taxon>
        <taxon>Calditerrivibrionaceae</taxon>
    </lineage>
</organism>
<dbReference type="EMBL" id="CP002347">
    <property type="protein sequence ID" value="ADR18985.1"/>
    <property type="molecule type" value="Genomic_DNA"/>
</dbReference>
<feature type="domain" description="Glycosyl transferase family 1" evidence="1">
    <location>
        <begin position="169"/>
        <end position="334"/>
    </location>
</feature>
<dbReference type="AlphaFoldDB" id="E4TI69"/>
<dbReference type="Pfam" id="PF13439">
    <property type="entry name" value="Glyco_transf_4"/>
    <property type="match status" value="1"/>
</dbReference>
<dbReference type="CAZy" id="GT4">
    <property type="family name" value="Glycosyltransferase Family 4"/>
</dbReference>